<proteinExistence type="inferred from homology"/>
<accession>A0A7C2K2S6</accession>
<evidence type="ECO:0000313" key="9">
    <source>
        <dbReference type="EMBL" id="HEN17138.1"/>
    </source>
</evidence>
<protein>
    <recommendedName>
        <fullName evidence="10">Bestrophin</fullName>
    </recommendedName>
</protein>
<keyword evidence="7" id="KW-0472">Membrane</keyword>
<keyword evidence="6" id="KW-0406">Ion transport</keyword>
<evidence type="ECO:0000256" key="6">
    <source>
        <dbReference type="ARBA" id="ARBA00023065"/>
    </source>
</evidence>
<comment type="caution">
    <text evidence="9">The sequence shown here is derived from an EMBL/GenBank/DDBJ whole genome shotgun (WGS) entry which is preliminary data.</text>
</comment>
<dbReference type="EMBL" id="DSOK01000464">
    <property type="protein sequence ID" value="HEN17138.1"/>
    <property type="molecule type" value="Genomic_DNA"/>
</dbReference>
<gene>
    <name evidence="9" type="ORF">ENQ76_16895</name>
</gene>
<evidence type="ECO:0000256" key="1">
    <source>
        <dbReference type="ARBA" id="ARBA00004651"/>
    </source>
</evidence>
<dbReference type="GO" id="GO:0005254">
    <property type="term" value="F:chloride channel activity"/>
    <property type="evidence" value="ECO:0007669"/>
    <property type="project" value="InterPro"/>
</dbReference>
<evidence type="ECO:0000256" key="4">
    <source>
        <dbReference type="ARBA" id="ARBA00022692"/>
    </source>
</evidence>
<dbReference type="Pfam" id="PF25539">
    <property type="entry name" value="Bestrophin_2"/>
    <property type="match status" value="1"/>
</dbReference>
<comment type="subcellular location">
    <subcellularLocation>
        <location evidence="1">Cell membrane</location>
        <topology evidence="1">Multi-pass membrane protein</topology>
    </subcellularLocation>
</comment>
<keyword evidence="4" id="KW-0812">Transmembrane</keyword>
<evidence type="ECO:0000256" key="5">
    <source>
        <dbReference type="ARBA" id="ARBA00022989"/>
    </source>
</evidence>
<evidence type="ECO:0000256" key="3">
    <source>
        <dbReference type="ARBA" id="ARBA00022475"/>
    </source>
</evidence>
<organism evidence="9">
    <name type="scientific">Schlesneria paludicola</name>
    <dbReference type="NCBI Taxonomy" id="360056"/>
    <lineage>
        <taxon>Bacteria</taxon>
        <taxon>Pseudomonadati</taxon>
        <taxon>Planctomycetota</taxon>
        <taxon>Planctomycetia</taxon>
        <taxon>Planctomycetales</taxon>
        <taxon>Planctomycetaceae</taxon>
        <taxon>Schlesneria</taxon>
    </lineage>
</organism>
<keyword evidence="5" id="KW-1133">Transmembrane helix</keyword>
<evidence type="ECO:0000256" key="8">
    <source>
        <dbReference type="ARBA" id="ARBA00034708"/>
    </source>
</evidence>
<evidence type="ECO:0008006" key="10">
    <source>
        <dbReference type="Google" id="ProtNLM"/>
    </source>
</evidence>
<sequence>MTQYDPHSWTSHLFDLEGSLVREILGRVSLCVGWSAVIAAAHALWPEARSLIEIPETGHALIGVALGLLLVFRTNASYDRFWEGRKMWGAIVNETRNLARQASEWCADDATRVRRIVLWTVAYAYSCLHRLRGQPAIGEVQAELPPDQVATVLSARHVPLAVARRLTAELEAARKQGLLTDYQQVQLDQNVQLLIDYLGACERIHSTPLPYAYAVHLRRALILYCFTLPFALASRFGWETIPTTLIIAYVLFGIEEIGVEIEDPFGTDDNDLPLDTICGNIEATLRDVIKVAPE</sequence>
<dbReference type="GO" id="GO:0005886">
    <property type="term" value="C:plasma membrane"/>
    <property type="evidence" value="ECO:0007669"/>
    <property type="project" value="UniProtKB-SubCell"/>
</dbReference>
<reference evidence="9" key="1">
    <citation type="journal article" date="2020" name="mSystems">
        <title>Genome- and Community-Level Interaction Insights into Carbon Utilization and Element Cycling Functions of Hydrothermarchaeota in Hydrothermal Sediment.</title>
        <authorList>
            <person name="Zhou Z."/>
            <person name="Liu Y."/>
            <person name="Xu W."/>
            <person name="Pan J."/>
            <person name="Luo Z.H."/>
            <person name="Li M."/>
        </authorList>
    </citation>
    <scope>NUCLEOTIDE SEQUENCE [LARGE SCALE GENOMIC DNA]</scope>
    <source>
        <strain evidence="9">SpSt-339</strain>
    </source>
</reference>
<dbReference type="AlphaFoldDB" id="A0A7C2K2S6"/>
<evidence type="ECO:0000256" key="2">
    <source>
        <dbReference type="ARBA" id="ARBA00022448"/>
    </source>
</evidence>
<keyword evidence="3" id="KW-1003">Cell membrane</keyword>
<keyword evidence="2" id="KW-0813">Transport</keyword>
<comment type="similarity">
    <text evidence="8">Belongs to the anion channel-forming bestrophin (TC 1.A.46) family.</text>
</comment>
<name>A0A7C2K2S6_9PLAN</name>
<dbReference type="InterPro" id="IPR044669">
    <property type="entry name" value="YneE/VCCN1/2-like"/>
</dbReference>
<dbReference type="PANTHER" id="PTHR33281">
    <property type="entry name" value="UPF0187 PROTEIN YNEE"/>
    <property type="match status" value="1"/>
</dbReference>
<evidence type="ECO:0000256" key="7">
    <source>
        <dbReference type="ARBA" id="ARBA00023136"/>
    </source>
</evidence>
<dbReference type="PANTHER" id="PTHR33281:SF19">
    <property type="entry name" value="VOLTAGE-DEPENDENT ANION CHANNEL-FORMING PROTEIN YNEE"/>
    <property type="match status" value="1"/>
</dbReference>